<reference evidence="2 3" key="1">
    <citation type="journal article" date="2015" name="Genome Announc.">
        <title>Expanding the biotechnology potential of lactobacilli through comparative genomics of 213 strains and associated genera.</title>
        <authorList>
            <person name="Sun Z."/>
            <person name="Harris H.M."/>
            <person name="McCann A."/>
            <person name="Guo C."/>
            <person name="Argimon S."/>
            <person name="Zhang W."/>
            <person name="Yang X."/>
            <person name="Jeffery I.B."/>
            <person name="Cooney J.C."/>
            <person name="Kagawa T.F."/>
            <person name="Liu W."/>
            <person name="Song Y."/>
            <person name="Salvetti E."/>
            <person name="Wrobel A."/>
            <person name="Rasinkangas P."/>
            <person name="Parkhill J."/>
            <person name="Rea M.C."/>
            <person name="O'Sullivan O."/>
            <person name="Ritari J."/>
            <person name="Douillard F.P."/>
            <person name="Paul Ross R."/>
            <person name="Yang R."/>
            <person name="Briner A.E."/>
            <person name="Felis G.E."/>
            <person name="de Vos W.M."/>
            <person name="Barrangou R."/>
            <person name="Klaenhammer T.R."/>
            <person name="Caufield P.W."/>
            <person name="Cui Y."/>
            <person name="Zhang H."/>
            <person name="O'Toole P.W."/>
        </authorList>
    </citation>
    <scope>NUCLEOTIDE SEQUENCE [LARGE SCALE GENOMIC DNA]</scope>
    <source>
        <strain evidence="2 3">DSM 15945</strain>
    </source>
</reference>
<dbReference type="AlphaFoldDB" id="A0A0R1U3H3"/>
<evidence type="ECO:0000313" key="3">
    <source>
        <dbReference type="Proteomes" id="UP000051922"/>
    </source>
</evidence>
<organism evidence="2 3">
    <name type="scientific">Lacticaseibacillus pantheris DSM 15945 = JCM 12539 = NBRC 106106</name>
    <dbReference type="NCBI Taxonomy" id="1423783"/>
    <lineage>
        <taxon>Bacteria</taxon>
        <taxon>Bacillati</taxon>
        <taxon>Bacillota</taxon>
        <taxon>Bacilli</taxon>
        <taxon>Lactobacillales</taxon>
        <taxon>Lactobacillaceae</taxon>
        <taxon>Lacticaseibacillus</taxon>
    </lineage>
</organism>
<proteinExistence type="predicted"/>
<name>A0A0R1U3H3_9LACO</name>
<evidence type="ECO:0000313" key="2">
    <source>
        <dbReference type="EMBL" id="KRL87847.1"/>
    </source>
</evidence>
<dbReference type="EMBL" id="AZFJ01000015">
    <property type="protein sequence ID" value="KRL87847.1"/>
    <property type="molecule type" value="Genomic_DNA"/>
</dbReference>
<gene>
    <name evidence="2" type="ORF">FC50_GL002130</name>
</gene>
<sequence>MGIRMQGRTQRLIQGNILNGYGNQDSSPSPSRSPTNCNEMSDIYAIHQHPW</sequence>
<accession>A0A0R1U3H3</accession>
<keyword evidence="3" id="KW-1185">Reference proteome</keyword>
<protein>
    <submittedName>
        <fullName evidence="2">Uncharacterized protein</fullName>
    </submittedName>
</protein>
<dbReference type="Proteomes" id="UP000051922">
    <property type="component" value="Unassembled WGS sequence"/>
</dbReference>
<comment type="caution">
    <text evidence="2">The sequence shown here is derived from an EMBL/GenBank/DDBJ whole genome shotgun (WGS) entry which is preliminary data.</text>
</comment>
<dbReference type="STRING" id="1423783.FC50_GL002130"/>
<evidence type="ECO:0000256" key="1">
    <source>
        <dbReference type="SAM" id="MobiDB-lite"/>
    </source>
</evidence>
<feature type="region of interest" description="Disordered" evidence="1">
    <location>
        <begin position="17"/>
        <end position="38"/>
    </location>
</feature>